<evidence type="ECO:0000313" key="5">
    <source>
        <dbReference type="EMBL" id="UNO48623.1"/>
    </source>
</evidence>
<keyword evidence="3 4" id="KW-0560">Oxidoreductase</keyword>
<comment type="similarity">
    <text evidence="1 4">Belongs to the ketopantoate reductase family.</text>
</comment>
<dbReference type="InterPro" id="IPR003710">
    <property type="entry name" value="ApbA"/>
</dbReference>
<dbReference type="RefSeq" id="WP_021295203.1">
    <property type="nucleotide sequence ID" value="NZ_AURB01000047.1"/>
</dbReference>
<dbReference type="Gene3D" id="1.10.1040.10">
    <property type="entry name" value="N-(1-d-carboxylethyl)-l-norvaline Dehydrogenase, domain 2"/>
    <property type="match status" value="1"/>
</dbReference>
<dbReference type="InterPro" id="IPR013332">
    <property type="entry name" value="KPR_N"/>
</dbReference>
<evidence type="ECO:0000313" key="6">
    <source>
        <dbReference type="Proteomes" id="UP000829401"/>
    </source>
</evidence>
<dbReference type="NCBIfam" id="TIGR00745">
    <property type="entry name" value="apbA_panE"/>
    <property type="match status" value="1"/>
</dbReference>
<dbReference type="PANTHER" id="PTHR21708">
    <property type="entry name" value="PROBABLE 2-DEHYDROPANTOATE 2-REDUCTASE"/>
    <property type="match status" value="1"/>
</dbReference>
<dbReference type="InterPro" id="IPR013328">
    <property type="entry name" value="6PGD_dom2"/>
</dbReference>
<dbReference type="PANTHER" id="PTHR21708:SF26">
    <property type="entry name" value="2-DEHYDROPANTOATE 2-REDUCTASE"/>
    <property type="match status" value="1"/>
</dbReference>
<dbReference type="GO" id="GO:0005737">
    <property type="term" value="C:cytoplasm"/>
    <property type="evidence" value="ECO:0007669"/>
    <property type="project" value="TreeGrafter"/>
</dbReference>
<dbReference type="eggNOG" id="COG1893">
    <property type="taxonomic scope" value="Bacteria"/>
</dbReference>
<dbReference type="GO" id="GO:0008677">
    <property type="term" value="F:2-dehydropantoate 2-reductase activity"/>
    <property type="evidence" value="ECO:0007669"/>
    <property type="project" value="UniProtKB-EC"/>
</dbReference>
<gene>
    <name evidence="5" type="ORF">K1I37_18490</name>
</gene>
<proteinExistence type="inferred from homology"/>
<dbReference type="InterPro" id="IPR036291">
    <property type="entry name" value="NAD(P)-bd_dom_sf"/>
</dbReference>
<dbReference type="FunFam" id="3.40.50.720:FF:000307">
    <property type="entry name" value="2-dehydropantoate 2-reductase"/>
    <property type="match status" value="1"/>
</dbReference>
<comment type="pathway">
    <text evidence="4">Cofactor biosynthesis; (R)-pantothenate biosynthesis; (R)-pantoate from 3-methyl-2-oxobutanoate: step 2/2.</text>
</comment>
<dbReference type="EC" id="1.1.1.169" evidence="4"/>
<dbReference type="Proteomes" id="UP000829401">
    <property type="component" value="Chromosome"/>
</dbReference>
<evidence type="ECO:0000256" key="1">
    <source>
        <dbReference type="ARBA" id="ARBA00007870"/>
    </source>
</evidence>
<accession>A0A9E7CVR9</accession>
<evidence type="ECO:0000256" key="3">
    <source>
        <dbReference type="ARBA" id="ARBA00023002"/>
    </source>
</evidence>
<name>T0CIP6_ALIAG</name>
<keyword evidence="4" id="KW-0566">Pantothenate biosynthesis</keyword>
<dbReference type="FunFam" id="1.10.1040.10:FF:000017">
    <property type="entry name" value="2-dehydropantoate 2-reductase"/>
    <property type="match status" value="1"/>
</dbReference>
<dbReference type="InterPro" id="IPR013752">
    <property type="entry name" value="KPA_reductase"/>
</dbReference>
<dbReference type="Pfam" id="PF08546">
    <property type="entry name" value="ApbA_C"/>
    <property type="match status" value="1"/>
</dbReference>
<comment type="function">
    <text evidence="4">Catalyzes the NADPH-dependent reduction of ketopantoate into pantoic acid.</text>
</comment>
<organism evidence="5 6">
    <name type="scientific">Alicyclobacillus acidoterrestris (strain ATCC 49025 / DSM 3922 / CIP 106132 / NCIMB 13137 / GD3B)</name>
    <dbReference type="NCBI Taxonomy" id="1356854"/>
    <lineage>
        <taxon>Bacteria</taxon>
        <taxon>Bacillati</taxon>
        <taxon>Bacillota</taxon>
        <taxon>Bacilli</taxon>
        <taxon>Bacillales</taxon>
        <taxon>Alicyclobacillaceae</taxon>
        <taxon>Alicyclobacillus</taxon>
    </lineage>
</organism>
<dbReference type="Pfam" id="PF02558">
    <property type="entry name" value="ApbA"/>
    <property type="match status" value="1"/>
</dbReference>
<dbReference type="SUPFAM" id="SSF51735">
    <property type="entry name" value="NAD(P)-binding Rossmann-fold domains"/>
    <property type="match status" value="1"/>
</dbReference>
<dbReference type="STRING" id="1356854.N007_19995"/>
<reference evidence="6" key="1">
    <citation type="journal article" date="2022" name="G3 (Bethesda)">
        <title>Unveiling the complete genome sequence of Alicyclobacillus acidoterrestris DSM 3922T, a taint-producing strain.</title>
        <authorList>
            <person name="Leonardo I.C."/>
            <person name="Barreto Crespo M.T."/>
            <person name="Gaspar F.B."/>
        </authorList>
    </citation>
    <scope>NUCLEOTIDE SEQUENCE [LARGE SCALE GENOMIC DNA]</scope>
    <source>
        <strain evidence="6">DSM 3922</strain>
    </source>
</reference>
<comment type="catalytic activity">
    <reaction evidence="4">
        <text>(R)-pantoate + NADP(+) = 2-dehydropantoate + NADPH + H(+)</text>
        <dbReference type="Rhea" id="RHEA:16233"/>
        <dbReference type="ChEBI" id="CHEBI:11561"/>
        <dbReference type="ChEBI" id="CHEBI:15378"/>
        <dbReference type="ChEBI" id="CHEBI:15980"/>
        <dbReference type="ChEBI" id="CHEBI:57783"/>
        <dbReference type="ChEBI" id="CHEBI:58349"/>
        <dbReference type="EC" id="1.1.1.169"/>
    </reaction>
</comment>
<evidence type="ECO:0000256" key="4">
    <source>
        <dbReference type="RuleBase" id="RU362068"/>
    </source>
</evidence>
<dbReference type="OrthoDB" id="9793586at2"/>
<accession>T0CIP6</accession>
<keyword evidence="6" id="KW-1185">Reference proteome</keyword>
<dbReference type="InterPro" id="IPR051402">
    <property type="entry name" value="KPR-Related"/>
</dbReference>
<keyword evidence="2 4" id="KW-0521">NADP</keyword>
<sequence>MNIVVLGAGAVGGYFGGRLAAAGTKVTFLVRERRYQQLKATGLHVQSTHGDFDIAPTLAVSPDDIDHPDVLIVAVKNYNLNDAIPQIRHLVEKGAKILPLLIGVQHMDTLVSAFGEAAVLGGVCYIEATLDARGTIVHTSPMHDIVFGALHPTNQALVNELELAFRQSGVNVQQSPSIMEEVWKKFIFLTAFSGITAATRKPIGEILSDSISKDFLHDMIEEIASVAQAKQGTLPPNVREEVMRKLESVSPRMTSSLHRDLEKGLPLEIDSLQGAVLEMAKTYAIPVPSIRAIYALLHPYVEGDRT</sequence>
<dbReference type="EMBL" id="CP080467">
    <property type="protein sequence ID" value="UNO48623.1"/>
    <property type="molecule type" value="Genomic_DNA"/>
</dbReference>
<dbReference type="Gene3D" id="3.40.50.720">
    <property type="entry name" value="NAD(P)-binding Rossmann-like Domain"/>
    <property type="match status" value="1"/>
</dbReference>
<dbReference type="InterPro" id="IPR008927">
    <property type="entry name" value="6-PGluconate_DH-like_C_sf"/>
</dbReference>
<dbReference type="GO" id="GO:0015940">
    <property type="term" value="P:pantothenate biosynthetic process"/>
    <property type="evidence" value="ECO:0007669"/>
    <property type="project" value="UniProtKB-KW"/>
</dbReference>
<dbReference type="AlphaFoldDB" id="T0CIP6"/>
<protein>
    <recommendedName>
        <fullName evidence="4">2-dehydropantoate 2-reductase</fullName>
        <ecNumber evidence="4">1.1.1.169</ecNumber>
    </recommendedName>
    <alternativeName>
        <fullName evidence="4">Ketopantoate reductase</fullName>
    </alternativeName>
</protein>
<dbReference type="KEGG" id="aaco:K1I37_18490"/>
<evidence type="ECO:0000256" key="2">
    <source>
        <dbReference type="ARBA" id="ARBA00022857"/>
    </source>
</evidence>
<dbReference type="SUPFAM" id="SSF48179">
    <property type="entry name" value="6-phosphogluconate dehydrogenase C-terminal domain-like"/>
    <property type="match status" value="1"/>
</dbReference>